<protein>
    <submittedName>
        <fullName evidence="1">Uncharacterized protein</fullName>
    </submittedName>
</protein>
<gene>
    <name evidence="1" type="ORF">VNO80_25840</name>
</gene>
<name>A0AAN9LVD3_PHACN</name>
<comment type="caution">
    <text evidence="1">The sequence shown here is derived from an EMBL/GenBank/DDBJ whole genome shotgun (WGS) entry which is preliminary data.</text>
</comment>
<evidence type="ECO:0000313" key="1">
    <source>
        <dbReference type="EMBL" id="KAK7342882.1"/>
    </source>
</evidence>
<dbReference type="AlphaFoldDB" id="A0AAN9LVD3"/>
<accession>A0AAN9LVD3</accession>
<dbReference type="EMBL" id="JAYMYR010000009">
    <property type="protein sequence ID" value="KAK7342882.1"/>
    <property type="molecule type" value="Genomic_DNA"/>
</dbReference>
<keyword evidence="2" id="KW-1185">Reference proteome</keyword>
<reference evidence="1 2" key="1">
    <citation type="submission" date="2024-01" db="EMBL/GenBank/DDBJ databases">
        <title>The genomes of 5 underutilized Papilionoideae crops provide insights into root nodulation and disease resistanc.</title>
        <authorList>
            <person name="Jiang F."/>
        </authorList>
    </citation>
    <scope>NUCLEOTIDE SEQUENCE [LARGE SCALE GENOMIC DNA]</scope>
    <source>
        <strain evidence="1">JINMINGXINNONG_FW02</strain>
        <tissue evidence="1">Leaves</tissue>
    </source>
</reference>
<evidence type="ECO:0000313" key="2">
    <source>
        <dbReference type="Proteomes" id="UP001374584"/>
    </source>
</evidence>
<sequence>MNGLLNNRHILDLIAKELLERSMVTGLEVEEKLKEHSPVMFEEFVKPLQINPDEEGPLPHNDRLRYHLPDLYPAPLHRC</sequence>
<dbReference type="Proteomes" id="UP001374584">
    <property type="component" value="Unassembled WGS sequence"/>
</dbReference>
<organism evidence="1 2">
    <name type="scientific">Phaseolus coccineus</name>
    <name type="common">Scarlet runner bean</name>
    <name type="synonym">Phaseolus multiflorus</name>
    <dbReference type="NCBI Taxonomy" id="3886"/>
    <lineage>
        <taxon>Eukaryota</taxon>
        <taxon>Viridiplantae</taxon>
        <taxon>Streptophyta</taxon>
        <taxon>Embryophyta</taxon>
        <taxon>Tracheophyta</taxon>
        <taxon>Spermatophyta</taxon>
        <taxon>Magnoliopsida</taxon>
        <taxon>eudicotyledons</taxon>
        <taxon>Gunneridae</taxon>
        <taxon>Pentapetalae</taxon>
        <taxon>rosids</taxon>
        <taxon>fabids</taxon>
        <taxon>Fabales</taxon>
        <taxon>Fabaceae</taxon>
        <taxon>Papilionoideae</taxon>
        <taxon>50 kb inversion clade</taxon>
        <taxon>NPAAA clade</taxon>
        <taxon>indigoferoid/millettioid clade</taxon>
        <taxon>Phaseoleae</taxon>
        <taxon>Phaseolus</taxon>
    </lineage>
</organism>
<proteinExistence type="predicted"/>